<evidence type="ECO:0000256" key="10">
    <source>
        <dbReference type="ARBA" id="ARBA00023065"/>
    </source>
</evidence>
<evidence type="ECO:0000256" key="1">
    <source>
        <dbReference type="ARBA" id="ARBA00003926"/>
    </source>
</evidence>
<evidence type="ECO:0000256" key="12">
    <source>
        <dbReference type="ARBA" id="ARBA00023136"/>
    </source>
</evidence>
<comment type="subcellular location">
    <subcellularLocation>
        <location evidence="2 14">Cell membrane</location>
        <topology evidence="2 14">Multi-pass membrane protein</topology>
    </subcellularLocation>
</comment>
<keyword evidence="6 14" id="KW-0812">Transmembrane</keyword>
<feature type="transmembrane region" description="Helical" evidence="14">
    <location>
        <begin position="550"/>
        <end position="571"/>
    </location>
</feature>
<keyword evidence="10" id="KW-0406">Ion transport</keyword>
<evidence type="ECO:0000256" key="7">
    <source>
        <dbReference type="ARBA" id="ARBA00022741"/>
    </source>
</evidence>
<feature type="transmembrane region" description="Helical" evidence="14">
    <location>
        <begin position="333"/>
        <end position="361"/>
    </location>
</feature>
<feature type="domain" description="FeoB-type G" evidence="15">
    <location>
        <begin position="1"/>
        <end position="160"/>
    </location>
</feature>
<evidence type="ECO:0000259" key="15">
    <source>
        <dbReference type="PROSITE" id="PS51711"/>
    </source>
</evidence>
<dbReference type="Pfam" id="PF02421">
    <property type="entry name" value="FeoB_N"/>
    <property type="match status" value="1"/>
</dbReference>
<dbReference type="InterPro" id="IPR011642">
    <property type="entry name" value="Gate_dom"/>
</dbReference>
<dbReference type="RefSeq" id="WP_180871435.1">
    <property type="nucleotide sequence ID" value="NZ_JACJJQ010000034.1"/>
</dbReference>
<evidence type="ECO:0000256" key="9">
    <source>
        <dbReference type="ARBA" id="ARBA00023004"/>
    </source>
</evidence>
<name>A0ABS2ER40_9LACO</name>
<keyword evidence="8 14" id="KW-1133">Transmembrane helix</keyword>
<feature type="transmembrane region" description="Helical" evidence="14">
    <location>
        <begin position="388"/>
        <end position="408"/>
    </location>
</feature>
<feature type="transmembrane region" description="Helical" evidence="14">
    <location>
        <begin position="275"/>
        <end position="296"/>
    </location>
</feature>
<evidence type="ECO:0000256" key="5">
    <source>
        <dbReference type="ARBA" id="ARBA00022496"/>
    </source>
</evidence>
<dbReference type="NCBIfam" id="TIGR00437">
    <property type="entry name" value="feoB"/>
    <property type="match status" value="1"/>
</dbReference>
<keyword evidence="5 14" id="KW-0410">Iron transport</keyword>
<evidence type="ECO:0000313" key="16">
    <source>
        <dbReference type="EMBL" id="MBM6754536.1"/>
    </source>
</evidence>
<protein>
    <recommendedName>
        <fullName evidence="13 14">Ferrous iron transport protein B</fullName>
    </recommendedName>
</protein>
<evidence type="ECO:0000256" key="6">
    <source>
        <dbReference type="ARBA" id="ARBA00022692"/>
    </source>
</evidence>
<dbReference type="EMBL" id="JACJJQ010000034">
    <property type="protein sequence ID" value="MBM6754536.1"/>
    <property type="molecule type" value="Genomic_DNA"/>
</dbReference>
<dbReference type="CDD" id="cd01879">
    <property type="entry name" value="FeoB"/>
    <property type="match status" value="1"/>
</dbReference>
<evidence type="ECO:0000256" key="8">
    <source>
        <dbReference type="ARBA" id="ARBA00022989"/>
    </source>
</evidence>
<dbReference type="PANTHER" id="PTHR43185">
    <property type="entry name" value="FERROUS IRON TRANSPORT PROTEIN B"/>
    <property type="match status" value="1"/>
</dbReference>
<dbReference type="InterPro" id="IPR011640">
    <property type="entry name" value="Fe2_transport_prot_B_C"/>
</dbReference>
<keyword evidence="17" id="KW-1185">Reference proteome</keyword>
<evidence type="ECO:0000256" key="14">
    <source>
        <dbReference type="RuleBase" id="RU362098"/>
    </source>
</evidence>
<dbReference type="InterPro" id="IPR027417">
    <property type="entry name" value="P-loop_NTPase"/>
</dbReference>
<keyword evidence="12 14" id="KW-0472">Membrane</keyword>
<dbReference type="InterPro" id="IPR030389">
    <property type="entry name" value="G_FEOB_dom"/>
</dbReference>
<feature type="transmembrane region" description="Helical" evidence="14">
    <location>
        <begin position="415"/>
        <end position="440"/>
    </location>
</feature>
<reference evidence="16 17" key="1">
    <citation type="journal article" date="2021" name="Sci. Rep.">
        <title>The distribution of antibiotic resistance genes in chicken gut microbiota commensals.</title>
        <authorList>
            <person name="Juricova H."/>
            <person name="Matiasovicova J."/>
            <person name="Kubasova T."/>
            <person name="Cejkova D."/>
            <person name="Rychlik I."/>
        </authorList>
    </citation>
    <scope>NUCLEOTIDE SEQUENCE [LARGE SCALE GENOMIC DNA]</scope>
    <source>
        <strain evidence="16 17">An810</strain>
    </source>
</reference>
<dbReference type="Pfam" id="PF07670">
    <property type="entry name" value="Gate"/>
    <property type="match status" value="2"/>
</dbReference>
<accession>A0ABS2ER40</accession>
<evidence type="ECO:0000256" key="11">
    <source>
        <dbReference type="ARBA" id="ARBA00023134"/>
    </source>
</evidence>
<evidence type="ECO:0000256" key="4">
    <source>
        <dbReference type="ARBA" id="ARBA00022475"/>
    </source>
</evidence>
<dbReference type="SUPFAM" id="SSF52540">
    <property type="entry name" value="P-loop containing nucleoside triphosphate hydrolases"/>
    <property type="match status" value="1"/>
</dbReference>
<comment type="similarity">
    <text evidence="14">Belongs to the TRAFAC class TrmE-Era-EngA-EngB-Septin-like GTPase superfamily. FeoB GTPase (TC 9.A.8) family.</text>
</comment>
<feature type="transmembrane region" description="Helical" evidence="14">
    <location>
        <begin position="308"/>
        <end position="326"/>
    </location>
</feature>
<evidence type="ECO:0000256" key="13">
    <source>
        <dbReference type="NCBIfam" id="TIGR00437"/>
    </source>
</evidence>
<keyword evidence="9 14" id="KW-0408">Iron</keyword>
<dbReference type="Gene3D" id="3.40.50.300">
    <property type="entry name" value="P-loop containing nucleotide triphosphate hydrolases"/>
    <property type="match status" value="1"/>
</dbReference>
<dbReference type="PANTHER" id="PTHR43185:SF1">
    <property type="entry name" value="FE(2+) TRANSPORTER FEOB"/>
    <property type="match status" value="1"/>
</dbReference>
<dbReference type="Proteomes" id="UP000776629">
    <property type="component" value="Unassembled WGS sequence"/>
</dbReference>
<feature type="transmembrane region" description="Helical" evidence="14">
    <location>
        <begin position="591"/>
        <end position="614"/>
    </location>
</feature>
<feature type="transmembrane region" description="Helical" evidence="14">
    <location>
        <begin position="634"/>
        <end position="660"/>
    </location>
</feature>
<comment type="function">
    <text evidence="1 14">Probable transporter of a GTP-driven Fe(2+) uptake system.</text>
</comment>
<organism evidence="16 17">
    <name type="scientific">Limosilactobacillus alvi</name>
    <dbReference type="NCBI Taxonomy" id="990412"/>
    <lineage>
        <taxon>Bacteria</taxon>
        <taxon>Bacillati</taxon>
        <taxon>Bacillota</taxon>
        <taxon>Bacilli</taxon>
        <taxon>Lactobacillales</taxon>
        <taxon>Lactobacillaceae</taxon>
        <taxon>Limosilactobacillus</taxon>
    </lineage>
</organism>
<dbReference type="InterPro" id="IPR050860">
    <property type="entry name" value="FeoB_GTPase"/>
</dbReference>
<evidence type="ECO:0000313" key="17">
    <source>
        <dbReference type="Proteomes" id="UP000776629"/>
    </source>
</evidence>
<evidence type="ECO:0000256" key="2">
    <source>
        <dbReference type="ARBA" id="ARBA00004651"/>
    </source>
</evidence>
<keyword evidence="7" id="KW-0547">Nucleotide-binding</keyword>
<feature type="transmembrane region" description="Helical" evidence="14">
    <location>
        <begin position="446"/>
        <end position="464"/>
    </location>
</feature>
<sequence>MEIALIGNPNTGKTTLFNSLTNNYATTGNWTGVTVAQKIGKLKHATAKVIDLPGVYSLTPLTKDEEVVTLYLLDHQPDLILNVTNASQLKRNLLLTLEVREFGQPMILNLNMIDDLKRQGQAYDFTTLSHLLGCPVMATNARNQDGVKELDHALQNEPAPLAPLDLDYPPMVKQAIRQATEALVEKYELPASTARWLTIQYMNQNKVVRRAVAFRNLQPLLKMRAYYDAQHFEEKIFNTRLDFIETILASAKKNLGDQKPKEFSNKVDKIITNPILGLPIFALIFLLIFELSFDWIGTPLSDALDSFISGPVSTTVSHWLIVAGALPPLRSLVVNGIIAGVGGVLVFVPQIVVLFACISILEDSGYMARAALVTDRIMQTIGLNGKSFIPLIIGFGCNVTGIMAARTIEQPKERLVTTLISPFMSCSARLPIYSLVVAAFFPKHQALVVLSIYFLGIVVALAVAKGYQLFFHTTDSSVFIVELPEYHLPRFDVIWQGTWDKSKGFIRKAGTVIFAGSVLIWLMSSFGVSGFVTDPTKSFAANLGQGLAPILAPLGITHWQVISALFTGVLAKEVITSSMMVMFHATNQAALIGALGTYMTPVAAYALLAFILLYSPCFATLGTIKQETGSTKWMLWSLALSLMIAYVVAAVIYLGGTLIFG</sequence>
<gene>
    <name evidence="16" type="primary">feoB</name>
    <name evidence="16" type="ORF">H5993_07175</name>
</gene>
<evidence type="ECO:0000256" key="3">
    <source>
        <dbReference type="ARBA" id="ARBA00022448"/>
    </source>
</evidence>
<keyword evidence="3 14" id="KW-0813">Transport</keyword>
<feature type="transmembrane region" description="Helical" evidence="14">
    <location>
        <begin position="509"/>
        <end position="530"/>
    </location>
</feature>
<dbReference type="PROSITE" id="PS51711">
    <property type="entry name" value="G_FEOB"/>
    <property type="match status" value="1"/>
</dbReference>
<keyword evidence="4" id="KW-1003">Cell membrane</keyword>
<proteinExistence type="inferred from homology"/>
<dbReference type="Pfam" id="PF07664">
    <property type="entry name" value="FeoB_C"/>
    <property type="match status" value="1"/>
</dbReference>
<keyword evidence="11 14" id="KW-0342">GTP-binding</keyword>
<comment type="caution">
    <text evidence="16">The sequence shown here is derived from an EMBL/GenBank/DDBJ whole genome shotgun (WGS) entry which is preliminary data.</text>
</comment>
<dbReference type="InterPro" id="IPR003373">
    <property type="entry name" value="Fe2_transport_prot-B"/>
</dbReference>